<dbReference type="SUPFAM" id="SSF53335">
    <property type="entry name" value="S-adenosyl-L-methionine-dependent methyltransferases"/>
    <property type="match status" value="1"/>
</dbReference>
<dbReference type="Proteomes" id="UP001159641">
    <property type="component" value="Unassembled WGS sequence"/>
</dbReference>
<evidence type="ECO:0000256" key="70">
    <source>
        <dbReference type="SAM" id="MobiDB-lite"/>
    </source>
</evidence>
<comment type="catalytic activity">
    <reaction evidence="43">
        <text>(2E)-butenoyl-[ACP] + NADPH + H(+) = butanoyl-[ACP] + NADP(+)</text>
        <dbReference type="Rhea" id="RHEA:41812"/>
        <dbReference type="Rhea" id="RHEA-COMP:9627"/>
        <dbReference type="Rhea" id="RHEA-COMP:9628"/>
        <dbReference type="ChEBI" id="CHEBI:15378"/>
        <dbReference type="ChEBI" id="CHEBI:57783"/>
        <dbReference type="ChEBI" id="CHEBI:58349"/>
        <dbReference type="ChEBI" id="CHEBI:78453"/>
        <dbReference type="ChEBI" id="CHEBI:78454"/>
    </reaction>
    <physiologicalReaction direction="left-to-right" evidence="43">
        <dbReference type="Rhea" id="RHEA:41813"/>
    </physiologicalReaction>
</comment>
<dbReference type="CDD" id="cd05195">
    <property type="entry name" value="enoyl_red"/>
    <property type="match status" value="1"/>
</dbReference>
<evidence type="ECO:0000256" key="45">
    <source>
        <dbReference type="ARBA" id="ARBA00047810"/>
    </source>
</evidence>
<comment type="catalytic activity">
    <reaction evidence="61">
        <text>decanoyl-[ACP] + malonyl-[ACP] + H(+) = 3-oxododecanoyl-[ACP] + holo-[ACP] + CO2</text>
        <dbReference type="Rhea" id="RHEA:41868"/>
        <dbReference type="Rhea" id="RHEA-COMP:9623"/>
        <dbReference type="Rhea" id="RHEA-COMP:9640"/>
        <dbReference type="Rhea" id="RHEA-COMP:9641"/>
        <dbReference type="Rhea" id="RHEA-COMP:9685"/>
        <dbReference type="ChEBI" id="CHEBI:15378"/>
        <dbReference type="ChEBI" id="CHEBI:16526"/>
        <dbReference type="ChEBI" id="CHEBI:64479"/>
        <dbReference type="ChEBI" id="CHEBI:78449"/>
        <dbReference type="ChEBI" id="CHEBI:78468"/>
        <dbReference type="ChEBI" id="CHEBI:78469"/>
    </reaction>
    <physiologicalReaction direction="left-to-right" evidence="61">
        <dbReference type="Rhea" id="RHEA:41869"/>
    </physiologicalReaction>
</comment>
<evidence type="ECO:0000256" key="51">
    <source>
        <dbReference type="ARBA" id="ARBA00048289"/>
    </source>
</evidence>
<comment type="catalytic activity">
    <reaction evidence="27">
        <text>(3R)-hydroxyoctanoyl-[ACP] = (2E)-octenoyl-[ACP] + H2O</text>
        <dbReference type="Rhea" id="RHEA:41844"/>
        <dbReference type="Rhea" id="RHEA-COMP:9634"/>
        <dbReference type="Rhea" id="RHEA-COMP:9635"/>
        <dbReference type="ChEBI" id="CHEBI:15377"/>
        <dbReference type="ChEBI" id="CHEBI:78461"/>
        <dbReference type="ChEBI" id="CHEBI:78462"/>
    </reaction>
    <physiologicalReaction direction="left-to-right" evidence="27">
        <dbReference type="Rhea" id="RHEA:41845"/>
    </physiologicalReaction>
</comment>
<evidence type="ECO:0000256" key="48">
    <source>
        <dbReference type="ARBA" id="ARBA00047961"/>
    </source>
</evidence>
<dbReference type="GO" id="GO:0004312">
    <property type="term" value="F:fatty acid synthase activity"/>
    <property type="evidence" value="ECO:0007669"/>
    <property type="project" value="UniProtKB-EC"/>
</dbReference>
<evidence type="ECO:0000256" key="16">
    <source>
        <dbReference type="ARBA" id="ARBA00022801"/>
    </source>
</evidence>
<evidence type="ECO:0000256" key="11">
    <source>
        <dbReference type="ARBA" id="ARBA00022450"/>
    </source>
</evidence>
<evidence type="ECO:0000259" key="73">
    <source>
        <dbReference type="PROSITE" id="PS52019"/>
    </source>
</evidence>
<dbReference type="InterPro" id="IPR006162">
    <property type="entry name" value="Ppantetheine_attach_site"/>
</dbReference>
<dbReference type="InterPro" id="IPR014043">
    <property type="entry name" value="Acyl_transferase_dom"/>
</dbReference>
<dbReference type="Gene3D" id="3.40.50.150">
    <property type="entry name" value="Vaccinia Virus protein VP39"/>
    <property type="match status" value="1"/>
</dbReference>
<keyword evidence="19" id="KW-0663">Pyridoxal phosphate</keyword>
<dbReference type="SMART" id="SM00823">
    <property type="entry name" value="PKS_PP"/>
    <property type="match status" value="1"/>
</dbReference>
<keyword evidence="12" id="KW-0444">Lipid biosynthesis</keyword>
<evidence type="ECO:0000256" key="60">
    <source>
        <dbReference type="ARBA" id="ARBA00049019"/>
    </source>
</evidence>
<comment type="catalytic activity">
    <reaction evidence="44">
        <text>dodecanoyl-[ACP] + malonyl-[ACP] + H(+) = 3-oxotetradecanoyl-[ACP] + holo-[ACP] + CO2</text>
        <dbReference type="Rhea" id="RHEA:41884"/>
        <dbReference type="Rhea" id="RHEA-COMP:9623"/>
        <dbReference type="Rhea" id="RHEA-COMP:9644"/>
        <dbReference type="Rhea" id="RHEA-COMP:9645"/>
        <dbReference type="Rhea" id="RHEA-COMP:9685"/>
        <dbReference type="ChEBI" id="CHEBI:15378"/>
        <dbReference type="ChEBI" id="CHEBI:16526"/>
        <dbReference type="ChEBI" id="CHEBI:64479"/>
        <dbReference type="ChEBI" id="CHEBI:65264"/>
        <dbReference type="ChEBI" id="CHEBI:78449"/>
        <dbReference type="ChEBI" id="CHEBI:78473"/>
    </reaction>
    <physiologicalReaction direction="left-to-right" evidence="44">
        <dbReference type="Rhea" id="RHEA:41885"/>
    </physiologicalReaction>
</comment>
<feature type="region of interest" description="Disordered" evidence="70">
    <location>
        <begin position="431"/>
        <end position="465"/>
    </location>
</feature>
<dbReference type="EC" id="2.3.1.41" evidence="7"/>
<feature type="domain" description="PKS/mFAS DH" evidence="73">
    <location>
        <begin position="1007"/>
        <end position="1276"/>
    </location>
</feature>
<comment type="catalytic activity">
    <reaction evidence="30">
        <text>(3R)-hydroxydecanoyl-[ACP] = (2E)-decenoyl-[ACP] + H2O</text>
        <dbReference type="Rhea" id="RHEA:41860"/>
        <dbReference type="Rhea" id="RHEA-COMP:9638"/>
        <dbReference type="Rhea" id="RHEA-COMP:9639"/>
        <dbReference type="ChEBI" id="CHEBI:15377"/>
        <dbReference type="ChEBI" id="CHEBI:78466"/>
        <dbReference type="ChEBI" id="CHEBI:78467"/>
    </reaction>
    <physiologicalReaction direction="left-to-right" evidence="30">
        <dbReference type="Rhea" id="RHEA:41861"/>
    </physiologicalReaction>
</comment>
<comment type="catalytic activity">
    <reaction evidence="32">
        <text>(3R)-hydroxytetradecanoyl-[ACP] = (2E)-tetradecenoyl-[ACP] + H2O</text>
        <dbReference type="Rhea" id="RHEA:41892"/>
        <dbReference type="Rhea" id="RHEA-COMP:9646"/>
        <dbReference type="Rhea" id="RHEA-COMP:9647"/>
        <dbReference type="ChEBI" id="CHEBI:15377"/>
        <dbReference type="ChEBI" id="CHEBI:78474"/>
        <dbReference type="ChEBI" id="CHEBI:78475"/>
    </reaction>
    <physiologicalReaction direction="left-to-right" evidence="32">
        <dbReference type="Rhea" id="RHEA:41893"/>
    </physiologicalReaction>
</comment>
<dbReference type="InterPro" id="IPR016039">
    <property type="entry name" value="Thiolase-like"/>
</dbReference>
<dbReference type="EC" id="4.2.1.59" evidence="6"/>
<dbReference type="PANTHER" id="PTHR43775:SF7">
    <property type="entry name" value="FATTY ACID SYNTHASE"/>
    <property type="match status" value="1"/>
</dbReference>
<dbReference type="FunFam" id="3.40.366.10:FF:000005">
    <property type="entry name" value="Fatty acid synthase"/>
    <property type="match status" value="1"/>
</dbReference>
<dbReference type="Pfam" id="PF00698">
    <property type="entry name" value="Acyl_transf_1"/>
    <property type="match status" value="1"/>
</dbReference>
<dbReference type="SMART" id="SM00825">
    <property type="entry name" value="PKS_KS"/>
    <property type="match status" value="1"/>
</dbReference>
<dbReference type="SUPFAM" id="SSF51735">
    <property type="entry name" value="NAD(P)-binding Rossmann-fold domains"/>
    <property type="match status" value="3"/>
</dbReference>
<dbReference type="Gene3D" id="3.30.70.3290">
    <property type="match status" value="1"/>
</dbReference>
<comment type="catalytic activity">
    <reaction evidence="65">
        <text>3-oxooctanoyl-[ACP] + NADPH + H(+) = (3R)-hydroxyoctanoyl-[ACP] + NADP(+)</text>
        <dbReference type="Rhea" id="RHEA:41840"/>
        <dbReference type="Rhea" id="RHEA-COMP:9633"/>
        <dbReference type="Rhea" id="RHEA-COMP:9634"/>
        <dbReference type="ChEBI" id="CHEBI:15378"/>
        <dbReference type="ChEBI" id="CHEBI:57783"/>
        <dbReference type="ChEBI" id="CHEBI:58349"/>
        <dbReference type="ChEBI" id="CHEBI:78460"/>
        <dbReference type="ChEBI" id="CHEBI:78461"/>
    </reaction>
    <physiologicalReaction direction="left-to-right" evidence="65">
        <dbReference type="Rhea" id="RHEA:41841"/>
    </physiologicalReaction>
</comment>
<dbReference type="Gene3D" id="3.10.129.110">
    <property type="entry name" value="Polyketide synthase dehydratase"/>
    <property type="match status" value="1"/>
</dbReference>
<protein>
    <recommendedName>
        <fullName evidence="10">Fatty acid synthase</fullName>
        <ecNumber evidence="5">1.1.1.100</ecNumber>
        <ecNumber evidence="2">1.3.1.39</ecNumber>
        <ecNumber evidence="8">2.3.1.38</ecNumber>
        <ecNumber evidence="9">2.3.1.39</ecNumber>
        <ecNumber evidence="7">2.3.1.41</ecNumber>
        <ecNumber evidence="4">2.3.1.85</ecNumber>
        <ecNumber evidence="3">3.1.2.14</ecNumber>
        <ecNumber evidence="6">4.2.1.59</ecNumber>
    </recommendedName>
</protein>
<comment type="catalytic activity">
    <reaction evidence="38">
        <text>3-oxooctadecanoyl-[ACP] + NADPH + H(+) = (3R)-hydroxyoctadecanoyl-[ACP] + NADP(+)</text>
        <dbReference type="Rhea" id="RHEA:41920"/>
        <dbReference type="Rhea" id="RHEA-COMP:9653"/>
        <dbReference type="Rhea" id="RHEA-COMP:9654"/>
        <dbReference type="ChEBI" id="CHEBI:15378"/>
        <dbReference type="ChEBI" id="CHEBI:57783"/>
        <dbReference type="ChEBI" id="CHEBI:58349"/>
        <dbReference type="ChEBI" id="CHEBI:78487"/>
        <dbReference type="ChEBI" id="CHEBI:78488"/>
    </reaction>
    <physiologicalReaction direction="left-to-right" evidence="38">
        <dbReference type="Rhea" id="RHEA:41921"/>
    </physiologicalReaction>
</comment>
<dbReference type="PROSITE" id="PS52019">
    <property type="entry name" value="PKS_MFAS_DH"/>
    <property type="match status" value="1"/>
</dbReference>
<comment type="catalytic activity">
    <reaction evidence="63">
        <text>3-oxododecanoyl-[ACP] + NADPH + H(+) = (3R)-hydroxydodecanoyl-[ACP] + NADP(+)</text>
        <dbReference type="Rhea" id="RHEA:41872"/>
        <dbReference type="Rhea" id="RHEA-COMP:9641"/>
        <dbReference type="Rhea" id="RHEA-COMP:9642"/>
        <dbReference type="ChEBI" id="CHEBI:15378"/>
        <dbReference type="ChEBI" id="CHEBI:57783"/>
        <dbReference type="ChEBI" id="CHEBI:58349"/>
        <dbReference type="ChEBI" id="CHEBI:78469"/>
        <dbReference type="ChEBI" id="CHEBI:78470"/>
    </reaction>
    <physiologicalReaction direction="left-to-right" evidence="63">
        <dbReference type="Rhea" id="RHEA:41873"/>
    </physiologicalReaction>
</comment>
<keyword evidence="17" id="KW-0276">Fatty acid metabolism</keyword>
<dbReference type="InterPro" id="IPR013217">
    <property type="entry name" value="Methyltransf_12"/>
</dbReference>
<organism evidence="74 75">
    <name type="scientific">Eschrichtius robustus</name>
    <name type="common">California gray whale</name>
    <name type="synonym">Eschrichtius gibbosus</name>
    <dbReference type="NCBI Taxonomy" id="9764"/>
    <lineage>
        <taxon>Eukaryota</taxon>
        <taxon>Metazoa</taxon>
        <taxon>Chordata</taxon>
        <taxon>Craniata</taxon>
        <taxon>Vertebrata</taxon>
        <taxon>Euteleostomi</taxon>
        <taxon>Mammalia</taxon>
        <taxon>Eutheria</taxon>
        <taxon>Laurasiatheria</taxon>
        <taxon>Artiodactyla</taxon>
        <taxon>Whippomorpha</taxon>
        <taxon>Cetacea</taxon>
        <taxon>Mysticeti</taxon>
        <taxon>Eschrichtiidae</taxon>
        <taxon>Eschrichtius</taxon>
    </lineage>
</organism>
<dbReference type="SUPFAM" id="SSF50129">
    <property type="entry name" value="GroES-like"/>
    <property type="match status" value="1"/>
</dbReference>
<evidence type="ECO:0000256" key="32">
    <source>
        <dbReference type="ARBA" id="ARBA00023398"/>
    </source>
</evidence>
<evidence type="ECO:0000256" key="54">
    <source>
        <dbReference type="ARBA" id="ARBA00048506"/>
    </source>
</evidence>
<comment type="catalytic activity">
    <reaction evidence="48">
        <text>acetyl-[ACP] + malonyl-[ACP] + H(+) = 3-oxobutanoyl-[ACP] + holo-[ACP] + CO2</text>
        <dbReference type="Rhea" id="RHEA:41800"/>
        <dbReference type="Rhea" id="RHEA-COMP:9621"/>
        <dbReference type="Rhea" id="RHEA-COMP:9623"/>
        <dbReference type="Rhea" id="RHEA-COMP:9625"/>
        <dbReference type="Rhea" id="RHEA-COMP:9685"/>
        <dbReference type="ChEBI" id="CHEBI:15378"/>
        <dbReference type="ChEBI" id="CHEBI:16526"/>
        <dbReference type="ChEBI" id="CHEBI:64479"/>
        <dbReference type="ChEBI" id="CHEBI:78446"/>
        <dbReference type="ChEBI" id="CHEBI:78449"/>
        <dbReference type="ChEBI" id="CHEBI:78450"/>
    </reaction>
    <physiologicalReaction direction="left-to-right" evidence="48">
        <dbReference type="Rhea" id="RHEA:41801"/>
    </physiologicalReaction>
</comment>
<evidence type="ECO:0000256" key="8">
    <source>
        <dbReference type="ARBA" id="ARBA00013256"/>
    </source>
</evidence>
<keyword evidence="23" id="KW-0443">Lipid metabolism</keyword>
<evidence type="ECO:0000256" key="14">
    <source>
        <dbReference type="ARBA" id="ARBA00022679"/>
    </source>
</evidence>
<keyword evidence="25" id="KW-0456">Lyase</keyword>
<evidence type="ECO:0000256" key="27">
    <source>
        <dbReference type="ARBA" id="ARBA00023332"/>
    </source>
</evidence>
<dbReference type="SUPFAM" id="SSF53474">
    <property type="entry name" value="alpha/beta-Hydrolases"/>
    <property type="match status" value="1"/>
</dbReference>
<evidence type="ECO:0000256" key="23">
    <source>
        <dbReference type="ARBA" id="ARBA00023098"/>
    </source>
</evidence>
<evidence type="ECO:0000256" key="15">
    <source>
        <dbReference type="ARBA" id="ARBA00022799"/>
    </source>
</evidence>
<comment type="catalytic activity">
    <reaction evidence="67">
        <text>(2E)-decenoyl-[ACP] + NADPH + H(+) = decanoyl-[ACP] + NADP(+)</text>
        <dbReference type="Rhea" id="RHEA:41864"/>
        <dbReference type="Rhea" id="RHEA-COMP:9639"/>
        <dbReference type="Rhea" id="RHEA-COMP:9640"/>
        <dbReference type="ChEBI" id="CHEBI:15378"/>
        <dbReference type="ChEBI" id="CHEBI:57783"/>
        <dbReference type="ChEBI" id="CHEBI:58349"/>
        <dbReference type="ChEBI" id="CHEBI:78467"/>
        <dbReference type="ChEBI" id="CHEBI:78468"/>
    </reaction>
    <physiologicalReaction direction="left-to-right" evidence="67">
        <dbReference type="Rhea" id="RHEA:41865"/>
    </physiologicalReaction>
</comment>
<dbReference type="InterPro" id="IPR016035">
    <property type="entry name" value="Acyl_Trfase/lysoPLipase"/>
</dbReference>
<evidence type="ECO:0000256" key="36">
    <source>
        <dbReference type="ARBA" id="ARBA00023442"/>
    </source>
</evidence>
<dbReference type="InterPro" id="IPR018201">
    <property type="entry name" value="Ketoacyl_synth_AS"/>
</dbReference>
<evidence type="ECO:0000256" key="24">
    <source>
        <dbReference type="ARBA" id="ARBA00023160"/>
    </source>
</evidence>
<feature type="region of interest" description="Disordered" evidence="70">
    <location>
        <begin position="1610"/>
        <end position="1629"/>
    </location>
</feature>
<dbReference type="InterPro" id="IPR013968">
    <property type="entry name" value="PKS_KR"/>
</dbReference>
<evidence type="ECO:0000256" key="35">
    <source>
        <dbReference type="ARBA" id="ARBA00023402"/>
    </source>
</evidence>
<dbReference type="InterPro" id="IPR014030">
    <property type="entry name" value="Ketoacyl_synth_N"/>
</dbReference>
<evidence type="ECO:0000256" key="52">
    <source>
        <dbReference type="ARBA" id="ARBA00048404"/>
    </source>
</evidence>
<keyword evidence="20" id="KW-0007">Acetylation</keyword>
<comment type="catalytic activity">
    <reaction evidence="54">
        <text>a fatty acyl-[ACP] + malonyl-[ACP] + H(+) = a 3-oxoacyl-[ACP] + holo-[ACP] + CO2</text>
        <dbReference type="Rhea" id="RHEA:22836"/>
        <dbReference type="Rhea" id="RHEA-COMP:9623"/>
        <dbReference type="Rhea" id="RHEA-COMP:9685"/>
        <dbReference type="Rhea" id="RHEA-COMP:9916"/>
        <dbReference type="Rhea" id="RHEA-COMP:14125"/>
        <dbReference type="ChEBI" id="CHEBI:15378"/>
        <dbReference type="ChEBI" id="CHEBI:16526"/>
        <dbReference type="ChEBI" id="CHEBI:64479"/>
        <dbReference type="ChEBI" id="CHEBI:78449"/>
        <dbReference type="ChEBI" id="CHEBI:78776"/>
        <dbReference type="ChEBI" id="CHEBI:138651"/>
        <dbReference type="EC" id="2.3.1.41"/>
    </reaction>
    <physiologicalReaction direction="left-to-right" evidence="54">
        <dbReference type="Rhea" id="RHEA:22837"/>
    </physiologicalReaction>
</comment>
<dbReference type="FunFam" id="3.40.50.1820:FF:000105">
    <property type="entry name" value="Fatty acid synthase"/>
    <property type="match status" value="1"/>
</dbReference>
<evidence type="ECO:0000256" key="5">
    <source>
        <dbReference type="ARBA" id="ARBA00012948"/>
    </source>
</evidence>
<dbReference type="GO" id="GO:0019171">
    <property type="term" value="F:(3R)-hydroxyacyl-[acyl-carrier-protein] dehydratase activity"/>
    <property type="evidence" value="ECO:0007669"/>
    <property type="project" value="UniProtKB-EC"/>
</dbReference>
<comment type="catalytic activity">
    <reaction evidence="28">
        <text>(3R)-hydroxydodecanoyl-[ACP] = (2E)-dodecenoyl-[ACP] + H2O</text>
        <dbReference type="Rhea" id="RHEA:41876"/>
        <dbReference type="Rhea" id="RHEA-COMP:9642"/>
        <dbReference type="Rhea" id="RHEA-COMP:9643"/>
        <dbReference type="ChEBI" id="CHEBI:15377"/>
        <dbReference type="ChEBI" id="CHEBI:78470"/>
        <dbReference type="ChEBI" id="CHEBI:78472"/>
    </reaction>
    <physiologicalReaction direction="left-to-right" evidence="28">
        <dbReference type="Rhea" id="RHEA:41877"/>
    </physiologicalReaction>
</comment>
<dbReference type="FunFam" id="1.10.1200.10:FF:000013">
    <property type="entry name" value="Fatty acid synthase"/>
    <property type="match status" value="1"/>
</dbReference>
<dbReference type="Pfam" id="PF00975">
    <property type="entry name" value="Thioesterase"/>
    <property type="match status" value="1"/>
</dbReference>
<comment type="catalytic activity">
    <reaction evidence="37">
        <text>acetyl-CoA + n malonyl-CoA + 2n NADPH + 2n H(+) = a long-chain fatty acid + (n+1) CoA + n CO2 + 2n NADP(+).</text>
        <dbReference type="EC" id="2.3.1.85"/>
    </reaction>
</comment>
<comment type="catalytic activity">
    <reaction evidence="34">
        <text>(3R)-hydroxyhexadecanoyl-[ACP] = (2E)-hexadecenoyl-[ACP] + H2O</text>
        <dbReference type="Rhea" id="RHEA:41908"/>
        <dbReference type="Rhea" id="RHEA-COMP:9650"/>
        <dbReference type="Rhea" id="RHEA-COMP:9651"/>
        <dbReference type="ChEBI" id="CHEBI:15377"/>
        <dbReference type="ChEBI" id="CHEBI:78480"/>
        <dbReference type="ChEBI" id="CHEBI:78481"/>
    </reaction>
    <physiologicalReaction direction="left-to-right" evidence="34">
        <dbReference type="Rhea" id="RHEA:41909"/>
    </physiologicalReaction>
</comment>
<evidence type="ECO:0000256" key="18">
    <source>
        <dbReference type="ARBA" id="ARBA00022857"/>
    </source>
</evidence>
<dbReference type="EC" id="2.3.1.38" evidence="8"/>
<dbReference type="FunFam" id="3.10.129.110:FF:000002">
    <property type="entry name" value="Fatty acid synthase"/>
    <property type="match status" value="1"/>
</dbReference>
<comment type="catalytic activity">
    <reaction evidence="31">
        <text>a (3R)-hydroxyacyl-[ACP] = a (2E)-enoyl-[ACP] + H2O</text>
        <dbReference type="Rhea" id="RHEA:13097"/>
        <dbReference type="Rhea" id="RHEA-COMP:9925"/>
        <dbReference type="Rhea" id="RHEA-COMP:9945"/>
        <dbReference type="ChEBI" id="CHEBI:15377"/>
        <dbReference type="ChEBI" id="CHEBI:78784"/>
        <dbReference type="ChEBI" id="CHEBI:78827"/>
        <dbReference type="EC" id="4.2.1.59"/>
    </reaction>
    <physiologicalReaction direction="left-to-right" evidence="31">
        <dbReference type="Rhea" id="RHEA:13098"/>
    </physiologicalReaction>
</comment>
<dbReference type="GO" id="GO:0031177">
    <property type="term" value="F:phosphopantetheine binding"/>
    <property type="evidence" value="ECO:0007669"/>
    <property type="project" value="InterPro"/>
</dbReference>
<dbReference type="InterPro" id="IPR014031">
    <property type="entry name" value="Ketoacyl_synth_C"/>
</dbReference>
<dbReference type="GO" id="GO:0004313">
    <property type="term" value="F:[acyl-carrier-protein] S-acetyltransferase activity"/>
    <property type="evidence" value="ECO:0007669"/>
    <property type="project" value="UniProtKB-EC"/>
</dbReference>
<dbReference type="InterPro" id="IPR029058">
    <property type="entry name" value="AB_hydrolase_fold"/>
</dbReference>
<dbReference type="InterPro" id="IPR020806">
    <property type="entry name" value="PKS_PP-bd"/>
</dbReference>
<comment type="catalytic activity">
    <reaction evidence="40">
        <text>a (3R)-hydroxyacyl-[ACP] + NADP(+) = a 3-oxoacyl-[ACP] + NADPH + H(+)</text>
        <dbReference type="Rhea" id="RHEA:17397"/>
        <dbReference type="Rhea" id="RHEA-COMP:9916"/>
        <dbReference type="Rhea" id="RHEA-COMP:9945"/>
        <dbReference type="ChEBI" id="CHEBI:15378"/>
        <dbReference type="ChEBI" id="CHEBI:57783"/>
        <dbReference type="ChEBI" id="CHEBI:58349"/>
        <dbReference type="ChEBI" id="CHEBI:78776"/>
        <dbReference type="ChEBI" id="CHEBI:78827"/>
        <dbReference type="EC" id="1.1.1.100"/>
    </reaction>
    <physiologicalReaction direction="right-to-left" evidence="40">
        <dbReference type="Rhea" id="RHEA:17399"/>
    </physiologicalReaction>
</comment>
<dbReference type="Gene3D" id="3.40.366.10">
    <property type="entry name" value="Malonyl-Coenzyme A Acyl Carrier Protein, domain 2"/>
    <property type="match status" value="1"/>
</dbReference>
<evidence type="ECO:0000256" key="38">
    <source>
        <dbReference type="ARBA" id="ARBA00047300"/>
    </source>
</evidence>
<comment type="catalytic activity">
    <reaction evidence="51">
        <text>tetradecanoyl-[ACP] + H2O = tetradecanoate + holo-[ACP] + H(+)</text>
        <dbReference type="Rhea" id="RHEA:30123"/>
        <dbReference type="Rhea" id="RHEA-COMP:9648"/>
        <dbReference type="Rhea" id="RHEA-COMP:9685"/>
        <dbReference type="ChEBI" id="CHEBI:15377"/>
        <dbReference type="ChEBI" id="CHEBI:15378"/>
        <dbReference type="ChEBI" id="CHEBI:30807"/>
        <dbReference type="ChEBI" id="CHEBI:64479"/>
        <dbReference type="ChEBI" id="CHEBI:78477"/>
        <dbReference type="EC" id="3.1.2.14"/>
    </reaction>
    <physiologicalReaction direction="left-to-right" evidence="51">
        <dbReference type="Rhea" id="RHEA:30124"/>
    </physiologicalReaction>
</comment>
<evidence type="ECO:0000256" key="22">
    <source>
        <dbReference type="ARBA" id="ARBA00023027"/>
    </source>
</evidence>
<sequence length="2820" mass="304791">MQQGRFGVIPGQGQCPESPTLPVRGAGRLDQSGLPASQPPYTYFTQGIRLGWHTAQELAMWIFVVGLSELLLSDPWVGQMEEGGQEAGAGGAAGPPVRLQTGNVGAEVDQCPDPHTTLPAERAAMEEVVIAGMSGKLPESENLEEFWANLIGGVDMVTDDDRRWKAGLYGLPRRLGKLKDLSRFDASFFGVHPKQANTMDPQLRLLLEVTYEAIVDGGINPASLRGTNTGVWVGVSSSEASEALSRDPETLMGYSMVGCQRAMMANRLSFFFDFKGPSVALDTACSSSLLALQSAYQAIRSGECPAAVVGGINILLKPNTSVQFMKLGMLSPEGSCKSFDAAGLRCPLPPGDGYCRAEAVVAVLLTKKSLARRVYATILNAGTNTDGFKEQGVTFPSGEVQEQLIRSLYESAGLTPESLEYIEAHGTGTKVRALPDPVHTPHPTPERHRGGVLTSLSPPQVGDPQELNSITRALCTTRQDPLLIGSTKSNMGHAEPASGLAALVKVLLSLEHGVWAPNLHFHSPNPQIPALQDGQLQVVDRPLPVLGGNVGINSFGFGGSNVHVILRPNSQLPPPPAPHSALPRLLRASGRTLEAVQGLLEQGLQHSQDLAFVSMLNDIAATPMATMPFRGYAVLGGQGGDQEVHQVPAGKRPLWFICSGMGAQWRGMGLSLMRLDSFRDSILRSDEAVKPLGLQVSDLLLSTDEATFDDTVQSFVSLTAIQIALIDLLTSMGLRPDGIIGHSLGEVACGYADGCLSQEEAVLAAYWRAQCIKEANIPPGAMAAVGLSWEDCKRRCPPGIVPACHNSEDSVTISGPQAAMSEFVQQLKQEGVFAKEVRTGGIAFHSYFMDSIAPALLQALKKVIREPRPRSACWLSTSIPEGQWQGRLARTFSAEYNVNNLVSPVLFQEALRHVPEHAVVLEIAPHALLQAILKRGLKSSCTVIPLMKKDHRDNLEFFLGNVGRLHLMGIDINPNGLFPPVEFPAPRGTPLISPHIKWDHSQTWDVPAVEDFPSGSSCSSVTVYKIDASPETPDHYLLDHCIDGRVIFPATGYLFLVWKTLARALDQNMEQVPVVFEDVTLHQATILPKTGTVALEVRLLEASCTFEVSESGNLIVSGQIHQWKDPDPRLFDNQYGTDPTPVDPTAAFHLSQSDVYKELRLRGYNYGPHFQGILEANLEGNTGRLLWKDNWVTFLDTMLQMSLLVPGHRNLRLPTRITAIHIDPTTHRQKLYALQGETQVADVVVNRCLNSIVAGSVHISRLHASVAPRRQQEQLAPILEKFCFTPHVESGCLAGSLALQEELQLCRGLAQALQTKVAQQGMKMVVPGLDSAQAPREAPQQGLPRLLAAACQLQLNGNLQQELGQVLAQERPLLCDDPLLSGLLDSPALKACVDTALENTASLRMKVVELIQEAVPPQVLAGDGRLYSRIPALLNTQPLMQLDYIATDRHPQALEAAQAKLQQLDLTQGQWDPVDPAPSSLGRADLLVCNCALATLGDPATAVGNMAATLKEGGFLLLHTLLGGYSLGETVAFLTCSEPHQGGQHLLSQDEWESLFTGASLHLVALKRSFYGSVLFLCRRPAPQDSPVFLSVEDASFGWVDSLKVSPSQPWPGLTDAAPTLGPGEPPEANPSLVLQNILADSSSRPVWLMAVGCTTSGVVGMVNCLRKEPGGHQIRCVLVSNLSSTSPIPEMDPNSLELQKVLQGDLVMNVYRDGAWGAFRHFPLEKERPEEQTEHAFVNILTRGDLSSIRWVCSPLRHAQPTGSGVQLCTIYYASLNFRDIMLATGKLSPDAIPGKWVARDCMLGMEFSGRDARGKRVMGLVPAEGLATSILVSQDFLWDVPSNWTLEEAASVPVVYTTAYYALVVRGRMQPGETVLIHSGSGGVGQAAIAVALSLGCRVFTTVGSAEKRAYLQARFPQLNEASFANSRDTSFEQHVLWHTAGKGEWLPSLANHHPPMFSAPSFFLPSPPASPAKLEETPAQAGTGSGLPDLCHVGWAVVLTVRTPLAPPPQGVDLVLNSLAEEKLQASVRCLAQHGRFLEIGKFDLSNNHPLGMAIFLKNVTFHGILLDALFDEDSATWREVSALLQAGIRDGVVQPLKRTVFPKTQVEDAFRYMAQGKHIGKVVLQVREEEQEAVLQGTKPTLTAALSKTYCPAHKTYIITGGLGGFGLELSQWLMLRGAQKLVLTSRSGIRTGYQARQVREWRRQGVQVLVSTSNANSLDGARSLITEATQLGPVGGVFNLAMVLRDAMLENQTPEFFQDVNKPKYSGTLNLDRVRGSGGGLAGKPGILRMSAGGLGRPAGGDSRTHRVTREACPELDYFVVFSSVSCGRGNASQTNYGFANSAMERICEKRRHDGLPGLAVQWGAIGDVGVVLETMGTNDTVIGGTLPQRIISCMEVLDLFLNQPHPVLSSFVLAEKKAAAHGDGGSQQDLVKAVAHILGIRDLATVNLDSSLADLGLDSLMGVEVRQMLEREHDRVLSMREIQQLTLRKLQELSSQAGTADELVAPTPKEDSPARQQAQLNLSTLLVNPEGPTLTPLNSVQSSERPLFLVHPIEGSITVFHSLAAKLSIPTYGLQCTGAAPLDSIQSLATYYIECIRQVQPEGPYRIAGYSYGACVAFEMCSQLQAQQSAGPTNNSLFLFDGSHTYVLAYTQSYRAKMTPGCEAEAEAEAMCFFVQQFTDAEHGRVLEALLPLEGLEERVAAAVELIAQSHAGLDRHAVRFAARSFYQKLRAAEKYTPQATYHGNVTLLRAKTGGTYGEDLGADYNLSQVCDGKVSVHVIEGDHRTLLEGSGLESILSIIHSSLAEPRVSVREG</sequence>
<comment type="catalytic activity">
    <reaction evidence="42">
        <text>tetradecanoyl-[ACP] + malonyl-[ACP] + H(+) = 3-oxohexadecanoyl-[ACP] + holo-[ACP] + CO2</text>
        <dbReference type="Rhea" id="RHEA:41900"/>
        <dbReference type="Rhea" id="RHEA-COMP:9623"/>
        <dbReference type="Rhea" id="RHEA-COMP:9648"/>
        <dbReference type="Rhea" id="RHEA-COMP:9649"/>
        <dbReference type="Rhea" id="RHEA-COMP:9685"/>
        <dbReference type="ChEBI" id="CHEBI:15378"/>
        <dbReference type="ChEBI" id="CHEBI:16526"/>
        <dbReference type="ChEBI" id="CHEBI:64479"/>
        <dbReference type="ChEBI" id="CHEBI:78449"/>
        <dbReference type="ChEBI" id="CHEBI:78477"/>
        <dbReference type="ChEBI" id="CHEBI:78478"/>
    </reaction>
    <physiologicalReaction direction="left-to-right" evidence="42">
        <dbReference type="Rhea" id="RHEA:41901"/>
    </physiologicalReaction>
</comment>
<comment type="catalytic activity">
    <reaction evidence="47">
        <text>3-oxobutanoyl-[ACP] + NADPH + H(+) = (3R)-hydroxybutanoyl-[ACP] + NADP(+)</text>
        <dbReference type="Rhea" id="RHEA:41804"/>
        <dbReference type="Rhea" id="RHEA-COMP:9625"/>
        <dbReference type="Rhea" id="RHEA-COMP:9626"/>
        <dbReference type="ChEBI" id="CHEBI:15378"/>
        <dbReference type="ChEBI" id="CHEBI:57783"/>
        <dbReference type="ChEBI" id="CHEBI:58349"/>
        <dbReference type="ChEBI" id="CHEBI:78450"/>
        <dbReference type="ChEBI" id="CHEBI:78451"/>
    </reaction>
    <physiologicalReaction direction="left-to-right" evidence="47">
        <dbReference type="Rhea" id="RHEA:41805"/>
    </physiologicalReaction>
</comment>
<dbReference type="InterPro" id="IPR020841">
    <property type="entry name" value="PKS_Beta-ketoAc_synthase_dom"/>
</dbReference>
<comment type="catalytic activity">
    <reaction evidence="59">
        <text>3-oxotetradecanoyl-[ACP] + NADPH + H(+) = (3R)-hydroxytetradecanoyl-[ACP] + NADP(+)</text>
        <dbReference type="Rhea" id="RHEA:41888"/>
        <dbReference type="Rhea" id="RHEA-COMP:9645"/>
        <dbReference type="Rhea" id="RHEA-COMP:9646"/>
        <dbReference type="ChEBI" id="CHEBI:15378"/>
        <dbReference type="ChEBI" id="CHEBI:57783"/>
        <dbReference type="ChEBI" id="CHEBI:58349"/>
        <dbReference type="ChEBI" id="CHEBI:78473"/>
        <dbReference type="ChEBI" id="CHEBI:78474"/>
    </reaction>
    <physiologicalReaction direction="left-to-right" evidence="59">
        <dbReference type="Rhea" id="RHEA:41889"/>
    </physiologicalReaction>
</comment>
<comment type="catalytic activity">
    <reaction evidence="35">
        <text>(3R)-hydroxybutanoyl-[ACP] = (2E)-butenoyl-[ACP] + H2O</text>
        <dbReference type="Rhea" id="RHEA:41808"/>
        <dbReference type="Rhea" id="RHEA-COMP:9626"/>
        <dbReference type="Rhea" id="RHEA-COMP:9627"/>
        <dbReference type="ChEBI" id="CHEBI:15377"/>
        <dbReference type="ChEBI" id="CHEBI:78451"/>
        <dbReference type="ChEBI" id="CHEBI:78453"/>
    </reaction>
    <physiologicalReaction direction="left-to-right" evidence="35">
        <dbReference type="Rhea" id="RHEA:41809"/>
    </physiologicalReaction>
</comment>
<dbReference type="FunFam" id="3.40.50.150:FF:000186">
    <property type="entry name" value="Fatty acid synthase"/>
    <property type="match status" value="1"/>
</dbReference>
<comment type="catalytic activity">
    <reaction evidence="56">
        <text>a 2,3-saturated acyl-[ACP] + NADP(+) = a (2E)-enoyl-[ACP] + NADPH + H(+)</text>
        <dbReference type="Rhea" id="RHEA:22564"/>
        <dbReference type="Rhea" id="RHEA-COMP:9925"/>
        <dbReference type="Rhea" id="RHEA-COMP:9926"/>
        <dbReference type="ChEBI" id="CHEBI:15378"/>
        <dbReference type="ChEBI" id="CHEBI:57783"/>
        <dbReference type="ChEBI" id="CHEBI:58349"/>
        <dbReference type="ChEBI" id="CHEBI:78784"/>
        <dbReference type="ChEBI" id="CHEBI:78785"/>
        <dbReference type="EC" id="1.3.1.39"/>
    </reaction>
    <physiologicalReaction direction="right-to-left" evidence="56">
        <dbReference type="Rhea" id="RHEA:22566"/>
    </physiologicalReaction>
</comment>
<comment type="catalytic activity">
    <reaction evidence="49">
        <text>hexadecanoyl-[ACP] + malonyl-[ACP] + H(+) = 3-oxooctadecanoyl-[ACP] + holo-[ACP] + CO2</text>
        <dbReference type="Rhea" id="RHEA:41916"/>
        <dbReference type="Rhea" id="RHEA-COMP:9623"/>
        <dbReference type="Rhea" id="RHEA-COMP:9652"/>
        <dbReference type="Rhea" id="RHEA-COMP:9653"/>
        <dbReference type="Rhea" id="RHEA-COMP:9685"/>
        <dbReference type="ChEBI" id="CHEBI:15378"/>
        <dbReference type="ChEBI" id="CHEBI:16526"/>
        <dbReference type="ChEBI" id="CHEBI:64479"/>
        <dbReference type="ChEBI" id="CHEBI:78449"/>
        <dbReference type="ChEBI" id="CHEBI:78483"/>
        <dbReference type="ChEBI" id="CHEBI:78487"/>
    </reaction>
    <physiologicalReaction direction="left-to-right" evidence="49">
        <dbReference type="Rhea" id="RHEA:41917"/>
    </physiologicalReaction>
</comment>
<comment type="catalytic activity">
    <reaction evidence="46">
        <text>(2E)-hexenoyl-[ACP] + NADPH + H(+) = hexanoyl-[ACP] + NADP(+)</text>
        <dbReference type="Rhea" id="RHEA:41832"/>
        <dbReference type="Rhea" id="RHEA-COMP:9631"/>
        <dbReference type="Rhea" id="RHEA-COMP:9632"/>
        <dbReference type="ChEBI" id="CHEBI:15378"/>
        <dbReference type="ChEBI" id="CHEBI:57783"/>
        <dbReference type="ChEBI" id="CHEBI:58349"/>
        <dbReference type="ChEBI" id="CHEBI:78458"/>
        <dbReference type="ChEBI" id="CHEBI:78459"/>
    </reaction>
    <physiologicalReaction direction="left-to-right" evidence="46">
        <dbReference type="Rhea" id="RHEA:41833"/>
    </physiologicalReaction>
</comment>
<evidence type="ECO:0000256" key="67">
    <source>
        <dbReference type="ARBA" id="ARBA00049521"/>
    </source>
</evidence>
<comment type="catalytic activity">
    <reaction evidence="60">
        <text>(2E)-octadecenoyl-[ACP] + NADPH + H(+) = octadecanoyl-[ACP] + NADP(+)</text>
        <dbReference type="Rhea" id="RHEA:41928"/>
        <dbReference type="Rhea" id="RHEA-COMP:9655"/>
        <dbReference type="Rhea" id="RHEA-COMP:9656"/>
        <dbReference type="ChEBI" id="CHEBI:15378"/>
        <dbReference type="ChEBI" id="CHEBI:57783"/>
        <dbReference type="ChEBI" id="CHEBI:58349"/>
        <dbReference type="ChEBI" id="CHEBI:78489"/>
        <dbReference type="ChEBI" id="CHEBI:78495"/>
    </reaction>
    <physiologicalReaction direction="left-to-right" evidence="60">
        <dbReference type="Rhea" id="RHEA:41929"/>
    </physiologicalReaction>
</comment>
<feature type="domain" description="Ketosynthase family 3 (KS3)" evidence="72">
    <location>
        <begin position="125"/>
        <end position="568"/>
    </location>
</feature>
<evidence type="ECO:0000256" key="69">
    <source>
        <dbReference type="PROSITE-ProRule" id="PRU01363"/>
    </source>
</evidence>
<evidence type="ECO:0000256" key="46">
    <source>
        <dbReference type="ARBA" id="ARBA00047897"/>
    </source>
</evidence>
<evidence type="ECO:0000256" key="63">
    <source>
        <dbReference type="ARBA" id="ARBA00049263"/>
    </source>
</evidence>
<dbReference type="Pfam" id="PF21149">
    <property type="entry name" value="FAS_pseudo-KR"/>
    <property type="match status" value="1"/>
</dbReference>
<dbReference type="Pfam" id="PF13602">
    <property type="entry name" value="ADH_zinc_N_2"/>
    <property type="match status" value="1"/>
</dbReference>
<comment type="catalytic activity">
    <reaction evidence="66">
        <text>butanoyl-[ACP] + malonyl-[ACP] + H(+) = 3-oxohexanoyl-[ACP] + holo-[ACP] + CO2</text>
        <dbReference type="Rhea" id="RHEA:41820"/>
        <dbReference type="Rhea" id="RHEA-COMP:9623"/>
        <dbReference type="Rhea" id="RHEA-COMP:9628"/>
        <dbReference type="Rhea" id="RHEA-COMP:9629"/>
        <dbReference type="Rhea" id="RHEA-COMP:9685"/>
        <dbReference type="ChEBI" id="CHEBI:15378"/>
        <dbReference type="ChEBI" id="CHEBI:16526"/>
        <dbReference type="ChEBI" id="CHEBI:64479"/>
        <dbReference type="ChEBI" id="CHEBI:78449"/>
        <dbReference type="ChEBI" id="CHEBI:78454"/>
        <dbReference type="ChEBI" id="CHEBI:78456"/>
    </reaction>
    <physiologicalReaction direction="left-to-right" evidence="66">
        <dbReference type="Rhea" id="RHEA:41821"/>
    </physiologicalReaction>
</comment>
<evidence type="ECO:0000256" key="58">
    <source>
        <dbReference type="ARBA" id="ARBA00048704"/>
    </source>
</evidence>
<dbReference type="SMART" id="SM00822">
    <property type="entry name" value="PKS_KR"/>
    <property type="match status" value="1"/>
</dbReference>
<keyword evidence="26" id="KW-0511">Multifunctional enzyme</keyword>
<evidence type="ECO:0000256" key="21">
    <source>
        <dbReference type="ARBA" id="ARBA00023002"/>
    </source>
</evidence>
<keyword evidence="75" id="KW-1185">Reference proteome</keyword>
<dbReference type="EC" id="3.1.2.14" evidence="3"/>
<dbReference type="InterPro" id="IPR001227">
    <property type="entry name" value="Ac_transferase_dom_sf"/>
</dbReference>
<comment type="catalytic activity">
    <reaction evidence="33">
        <text>(3R)-hydroxyoctadecanoyl-[ACP] = (2E)-octadecenoyl-[ACP] + H2O</text>
        <dbReference type="Rhea" id="RHEA:41924"/>
        <dbReference type="Rhea" id="RHEA-COMP:9654"/>
        <dbReference type="Rhea" id="RHEA-COMP:9655"/>
        <dbReference type="ChEBI" id="CHEBI:15377"/>
        <dbReference type="ChEBI" id="CHEBI:78488"/>
        <dbReference type="ChEBI" id="CHEBI:78489"/>
    </reaction>
    <physiologicalReaction direction="left-to-right" evidence="33">
        <dbReference type="Rhea" id="RHEA:41925"/>
    </physiologicalReaction>
</comment>
<evidence type="ECO:0000256" key="43">
    <source>
        <dbReference type="ARBA" id="ARBA00047500"/>
    </source>
</evidence>
<evidence type="ECO:0000256" key="26">
    <source>
        <dbReference type="ARBA" id="ARBA00023268"/>
    </source>
</evidence>
<dbReference type="Pfam" id="PF02801">
    <property type="entry name" value="Ketoacyl-synt_C"/>
    <property type="match status" value="2"/>
</dbReference>
<dbReference type="Gene3D" id="3.90.180.10">
    <property type="entry name" value="Medium-chain alcohol dehydrogenases, catalytic domain"/>
    <property type="match status" value="2"/>
</dbReference>
<dbReference type="GO" id="GO:0016297">
    <property type="term" value="F:fatty acyl-[ACP] hydrolase activity"/>
    <property type="evidence" value="ECO:0007669"/>
    <property type="project" value="UniProtKB-EC"/>
</dbReference>
<dbReference type="PROSITE" id="PS00012">
    <property type="entry name" value="PHOSPHOPANTETHEINE"/>
    <property type="match status" value="1"/>
</dbReference>
<feature type="region of interest" description="Disordered" evidence="70">
    <location>
        <begin position="1"/>
        <end position="35"/>
    </location>
</feature>
<evidence type="ECO:0000256" key="7">
    <source>
        <dbReference type="ARBA" id="ARBA00013191"/>
    </source>
</evidence>
<evidence type="ECO:0000256" key="57">
    <source>
        <dbReference type="ARBA" id="ARBA00048691"/>
    </source>
</evidence>
<dbReference type="CDD" id="cd08954">
    <property type="entry name" value="KR_1_FAS_SDR_x"/>
    <property type="match status" value="1"/>
</dbReference>
<dbReference type="SMART" id="SM00826">
    <property type="entry name" value="PKS_DH"/>
    <property type="match status" value="1"/>
</dbReference>
<dbReference type="PANTHER" id="PTHR43775">
    <property type="entry name" value="FATTY ACID SYNTHASE"/>
    <property type="match status" value="1"/>
</dbReference>
<dbReference type="Gene3D" id="3.40.47.10">
    <property type="match status" value="1"/>
</dbReference>
<keyword evidence="21" id="KW-0560">Oxidoreductase</keyword>
<comment type="catalytic activity">
    <reaction evidence="52">
        <text>holo-[ACP] + malonyl-CoA = malonyl-[ACP] + CoA</text>
        <dbReference type="Rhea" id="RHEA:41792"/>
        <dbReference type="Rhea" id="RHEA-COMP:9623"/>
        <dbReference type="Rhea" id="RHEA-COMP:9685"/>
        <dbReference type="ChEBI" id="CHEBI:57287"/>
        <dbReference type="ChEBI" id="CHEBI:57384"/>
        <dbReference type="ChEBI" id="CHEBI:64479"/>
        <dbReference type="ChEBI" id="CHEBI:78449"/>
        <dbReference type="EC" id="2.3.1.39"/>
    </reaction>
    <physiologicalReaction direction="left-to-right" evidence="52">
        <dbReference type="Rhea" id="RHEA:41793"/>
    </physiologicalReaction>
</comment>
<evidence type="ECO:0000256" key="20">
    <source>
        <dbReference type="ARBA" id="ARBA00022990"/>
    </source>
</evidence>
<accession>A0AB34HQE2</accession>
<dbReference type="InterPro" id="IPR020807">
    <property type="entry name" value="PKS_DH"/>
</dbReference>
<dbReference type="GO" id="GO:0141148">
    <property type="term" value="F:enoyl-[acyl-carrier-protein] reductase (NADPH) activity"/>
    <property type="evidence" value="ECO:0007669"/>
    <property type="project" value="UniProtKB-EC"/>
</dbReference>
<keyword evidence="14" id="KW-0808">Transferase</keyword>
<dbReference type="InterPro" id="IPR057326">
    <property type="entry name" value="KR_dom"/>
</dbReference>
<dbReference type="GO" id="GO:0004315">
    <property type="term" value="F:3-oxoacyl-[acyl-carrier-protein] synthase activity"/>
    <property type="evidence" value="ECO:0007669"/>
    <property type="project" value="UniProtKB-EC"/>
</dbReference>
<dbReference type="Pfam" id="PF08242">
    <property type="entry name" value="Methyltransf_12"/>
    <property type="match status" value="1"/>
</dbReference>
<dbReference type="EC" id="1.3.1.39" evidence="2"/>
<feature type="region of interest" description="N-terminal hotdog fold" evidence="69">
    <location>
        <begin position="1007"/>
        <end position="1133"/>
    </location>
</feature>
<evidence type="ECO:0000256" key="6">
    <source>
        <dbReference type="ARBA" id="ARBA00013167"/>
    </source>
</evidence>
<proteinExistence type="predicted"/>
<dbReference type="GO" id="GO:0005737">
    <property type="term" value="C:cytoplasm"/>
    <property type="evidence" value="ECO:0007669"/>
    <property type="project" value="TreeGrafter"/>
</dbReference>
<comment type="catalytic activity">
    <reaction evidence="62">
        <text>(2E)-tetradecenoyl-[ACP] + NADPH + H(+) = tetradecanoyl-[ACP] + NADP(+)</text>
        <dbReference type="Rhea" id="RHEA:41896"/>
        <dbReference type="Rhea" id="RHEA-COMP:9647"/>
        <dbReference type="Rhea" id="RHEA-COMP:9648"/>
        <dbReference type="ChEBI" id="CHEBI:15378"/>
        <dbReference type="ChEBI" id="CHEBI:57783"/>
        <dbReference type="ChEBI" id="CHEBI:58349"/>
        <dbReference type="ChEBI" id="CHEBI:78475"/>
        <dbReference type="ChEBI" id="CHEBI:78477"/>
    </reaction>
    <physiologicalReaction direction="left-to-right" evidence="62">
        <dbReference type="Rhea" id="RHEA:41897"/>
    </physiologicalReaction>
</comment>
<comment type="catalytic activity">
    <reaction evidence="41">
        <text>3-oxodecanoyl-[ACP] + NADPH + H(+) = (3R)-hydroxydecanoyl-[ACP] + NADP(+)</text>
        <dbReference type="Rhea" id="RHEA:41856"/>
        <dbReference type="Rhea" id="RHEA-COMP:9637"/>
        <dbReference type="Rhea" id="RHEA-COMP:9638"/>
        <dbReference type="ChEBI" id="CHEBI:15378"/>
        <dbReference type="ChEBI" id="CHEBI:57783"/>
        <dbReference type="ChEBI" id="CHEBI:58349"/>
        <dbReference type="ChEBI" id="CHEBI:78464"/>
        <dbReference type="ChEBI" id="CHEBI:78466"/>
    </reaction>
    <physiologicalReaction direction="left-to-right" evidence="41">
        <dbReference type="Rhea" id="RHEA:41857"/>
    </physiologicalReaction>
</comment>
<keyword evidence="11" id="KW-0596">Phosphopantetheine</keyword>
<dbReference type="InterPro" id="IPR029063">
    <property type="entry name" value="SAM-dependent_MTases_sf"/>
</dbReference>
<keyword evidence="13" id="KW-0597">Phosphoprotein</keyword>
<evidence type="ECO:0000256" key="12">
    <source>
        <dbReference type="ARBA" id="ARBA00022516"/>
    </source>
</evidence>
<evidence type="ECO:0000256" key="28">
    <source>
        <dbReference type="ARBA" id="ARBA00023351"/>
    </source>
</evidence>
<dbReference type="PROSITE" id="PS52004">
    <property type="entry name" value="KS3_2"/>
    <property type="match status" value="1"/>
</dbReference>
<feature type="domain" description="Carrier" evidence="71">
    <location>
        <begin position="2430"/>
        <end position="2507"/>
    </location>
</feature>
<dbReference type="InterPro" id="IPR049391">
    <property type="entry name" value="FAS_pseudo-KR"/>
</dbReference>
<evidence type="ECO:0000259" key="71">
    <source>
        <dbReference type="PROSITE" id="PS50075"/>
    </source>
</evidence>
<evidence type="ECO:0000256" key="40">
    <source>
        <dbReference type="ARBA" id="ARBA00047400"/>
    </source>
</evidence>
<dbReference type="InterPro" id="IPR009081">
    <property type="entry name" value="PP-bd_ACP"/>
</dbReference>
<dbReference type="EC" id="2.3.1.85" evidence="4"/>
<dbReference type="Gene3D" id="3.40.50.720">
    <property type="entry name" value="NAD(P)-binding Rossmann-like Domain"/>
    <property type="match status" value="2"/>
</dbReference>
<evidence type="ECO:0000256" key="62">
    <source>
        <dbReference type="ARBA" id="ARBA00049171"/>
    </source>
</evidence>
<evidence type="ECO:0000256" key="37">
    <source>
        <dbReference type="ARBA" id="ARBA00044883"/>
    </source>
</evidence>
<comment type="catalytic activity">
    <reaction evidence="50">
        <text>(2E)-dodecenoyl-[ACP] + NADPH + H(+) = dodecanoyl-[ACP] + NADP(+)</text>
        <dbReference type="Rhea" id="RHEA:41880"/>
        <dbReference type="Rhea" id="RHEA-COMP:9643"/>
        <dbReference type="Rhea" id="RHEA-COMP:9644"/>
        <dbReference type="ChEBI" id="CHEBI:15378"/>
        <dbReference type="ChEBI" id="CHEBI:57783"/>
        <dbReference type="ChEBI" id="CHEBI:58349"/>
        <dbReference type="ChEBI" id="CHEBI:65264"/>
        <dbReference type="ChEBI" id="CHEBI:78472"/>
    </reaction>
    <physiologicalReaction direction="left-to-right" evidence="50">
        <dbReference type="Rhea" id="RHEA:41881"/>
    </physiologicalReaction>
</comment>
<dbReference type="GO" id="GO:0006633">
    <property type="term" value="P:fatty acid biosynthetic process"/>
    <property type="evidence" value="ECO:0007669"/>
    <property type="project" value="UniProtKB-KW"/>
</dbReference>
<dbReference type="EC" id="1.1.1.100" evidence="5"/>
<evidence type="ECO:0000256" key="53">
    <source>
        <dbReference type="ARBA" id="ARBA00048420"/>
    </source>
</evidence>
<dbReference type="InterPro" id="IPR020843">
    <property type="entry name" value="ER"/>
</dbReference>
<evidence type="ECO:0000259" key="72">
    <source>
        <dbReference type="PROSITE" id="PS52004"/>
    </source>
</evidence>
<evidence type="ECO:0000256" key="17">
    <source>
        <dbReference type="ARBA" id="ARBA00022832"/>
    </source>
</evidence>
<evidence type="ECO:0000256" key="10">
    <source>
        <dbReference type="ARBA" id="ARBA00018769"/>
    </source>
</evidence>
<keyword evidence="15" id="KW-0702">S-nitrosylation</keyword>
<feature type="region of interest" description="C-terminal hotdog fold" evidence="69">
    <location>
        <begin position="1147"/>
        <end position="1276"/>
    </location>
</feature>
<dbReference type="Pfam" id="PF00550">
    <property type="entry name" value="PP-binding"/>
    <property type="match status" value="1"/>
</dbReference>
<evidence type="ECO:0000256" key="68">
    <source>
        <dbReference type="ARBA" id="ARBA00049533"/>
    </source>
</evidence>
<dbReference type="Pfam" id="PF08659">
    <property type="entry name" value="KR"/>
    <property type="match status" value="2"/>
</dbReference>
<keyword evidence="16" id="KW-0378">Hydrolase</keyword>
<dbReference type="Pfam" id="PF21089">
    <property type="entry name" value="PKS_DH_N"/>
    <property type="match status" value="1"/>
</dbReference>
<comment type="catalytic activity">
    <reaction evidence="64">
        <text>3-oxohexadecanoyl-[ACP] + NADPH + H(+) = (3R)-hydroxyhexadecanoyl-[ACP] + NADP(+)</text>
        <dbReference type="Rhea" id="RHEA:41904"/>
        <dbReference type="Rhea" id="RHEA-COMP:9649"/>
        <dbReference type="Rhea" id="RHEA-COMP:9650"/>
        <dbReference type="ChEBI" id="CHEBI:15378"/>
        <dbReference type="ChEBI" id="CHEBI:57783"/>
        <dbReference type="ChEBI" id="CHEBI:58349"/>
        <dbReference type="ChEBI" id="CHEBI:78478"/>
        <dbReference type="ChEBI" id="CHEBI:78480"/>
    </reaction>
    <physiologicalReaction direction="left-to-right" evidence="64">
        <dbReference type="Rhea" id="RHEA:41905"/>
    </physiologicalReaction>
</comment>
<dbReference type="Gene3D" id="3.40.50.1820">
    <property type="entry name" value="alpha/beta hydrolase"/>
    <property type="match status" value="2"/>
</dbReference>
<dbReference type="InterPro" id="IPR011032">
    <property type="entry name" value="GroES-like_sf"/>
</dbReference>
<evidence type="ECO:0000256" key="13">
    <source>
        <dbReference type="ARBA" id="ARBA00022553"/>
    </source>
</evidence>
<dbReference type="SUPFAM" id="SSF55048">
    <property type="entry name" value="Probable ACP-binding domain of malonyl-CoA ACP transacylase"/>
    <property type="match status" value="1"/>
</dbReference>
<keyword evidence="24" id="KW-0275">Fatty acid biosynthesis</keyword>
<evidence type="ECO:0000313" key="75">
    <source>
        <dbReference type="Proteomes" id="UP001159641"/>
    </source>
</evidence>
<evidence type="ECO:0000256" key="42">
    <source>
        <dbReference type="ARBA" id="ARBA00047451"/>
    </source>
</evidence>
<dbReference type="EC" id="2.3.1.39" evidence="9"/>
<comment type="pathway">
    <text evidence="1">Lipid metabolism; fatty acid biosynthesis.</text>
</comment>
<dbReference type="GO" id="GO:0004314">
    <property type="term" value="F:[acyl-carrier-protein] S-malonyltransferase activity"/>
    <property type="evidence" value="ECO:0007669"/>
    <property type="project" value="UniProtKB-EC"/>
</dbReference>
<comment type="catalytic activity">
    <reaction evidence="58">
        <text>hexadecanoyl-[ACP] + H2O = hexadecanoate + holo-[ACP] + H(+)</text>
        <dbReference type="Rhea" id="RHEA:41932"/>
        <dbReference type="Rhea" id="RHEA-COMP:9652"/>
        <dbReference type="Rhea" id="RHEA-COMP:9685"/>
        <dbReference type="ChEBI" id="CHEBI:7896"/>
        <dbReference type="ChEBI" id="CHEBI:15377"/>
        <dbReference type="ChEBI" id="CHEBI:15378"/>
        <dbReference type="ChEBI" id="CHEBI:64479"/>
        <dbReference type="ChEBI" id="CHEBI:78483"/>
        <dbReference type="EC" id="3.1.2.14"/>
    </reaction>
    <physiologicalReaction direction="left-to-right" evidence="58">
        <dbReference type="Rhea" id="RHEA:41933"/>
    </physiologicalReaction>
</comment>
<dbReference type="EMBL" id="JAIQCJ010001017">
    <property type="protein sequence ID" value="KAJ8793095.1"/>
    <property type="molecule type" value="Genomic_DNA"/>
</dbReference>
<evidence type="ECO:0000256" key="29">
    <source>
        <dbReference type="ARBA" id="ARBA00023373"/>
    </source>
</evidence>
<keyword evidence="18" id="KW-0521">NADP</keyword>
<dbReference type="InterPro" id="IPR050091">
    <property type="entry name" value="PKS_NRPS_Biosynth_Enz"/>
</dbReference>
<dbReference type="Pfam" id="PF16197">
    <property type="entry name" value="KAsynt_C_assoc"/>
    <property type="match status" value="1"/>
</dbReference>
<dbReference type="GO" id="GO:0004316">
    <property type="term" value="F:3-oxoacyl-[acyl-carrier-protein] reductase (NADPH) activity"/>
    <property type="evidence" value="ECO:0007669"/>
    <property type="project" value="UniProtKB-EC"/>
</dbReference>
<comment type="catalytic activity">
    <reaction evidence="45">
        <text>(2E)-hexadecenoyl-[ACP] + NADPH + H(+) = hexadecanoyl-[ACP] + NADP(+)</text>
        <dbReference type="Rhea" id="RHEA:41912"/>
        <dbReference type="Rhea" id="RHEA-COMP:9651"/>
        <dbReference type="Rhea" id="RHEA-COMP:9652"/>
        <dbReference type="ChEBI" id="CHEBI:15378"/>
        <dbReference type="ChEBI" id="CHEBI:57783"/>
        <dbReference type="ChEBI" id="CHEBI:58349"/>
        <dbReference type="ChEBI" id="CHEBI:78481"/>
        <dbReference type="ChEBI" id="CHEBI:78483"/>
    </reaction>
    <physiologicalReaction direction="left-to-right" evidence="45">
        <dbReference type="Rhea" id="RHEA:41913"/>
    </physiologicalReaction>
</comment>
<gene>
    <name evidence="74" type="ORF">J1605_003772</name>
</gene>
<evidence type="ECO:0000256" key="61">
    <source>
        <dbReference type="ARBA" id="ARBA00049109"/>
    </source>
</evidence>
<evidence type="ECO:0000256" key="4">
    <source>
        <dbReference type="ARBA" id="ARBA00012873"/>
    </source>
</evidence>
<evidence type="ECO:0000256" key="2">
    <source>
        <dbReference type="ARBA" id="ARBA00012004"/>
    </source>
</evidence>
<feature type="active site" description="Proton donor; for dehydratase activity" evidence="69">
    <location>
        <position position="1196"/>
    </location>
</feature>
<evidence type="ECO:0000256" key="25">
    <source>
        <dbReference type="ARBA" id="ARBA00023239"/>
    </source>
</evidence>
<dbReference type="CDD" id="cd00833">
    <property type="entry name" value="PKS"/>
    <property type="match status" value="1"/>
</dbReference>
<evidence type="ECO:0000256" key="33">
    <source>
        <dbReference type="ARBA" id="ARBA00023399"/>
    </source>
</evidence>
<evidence type="ECO:0000256" key="50">
    <source>
        <dbReference type="ARBA" id="ARBA00048281"/>
    </source>
</evidence>
<dbReference type="PROSITE" id="PS50075">
    <property type="entry name" value="CARRIER"/>
    <property type="match status" value="1"/>
</dbReference>
<evidence type="ECO:0000256" key="34">
    <source>
        <dbReference type="ARBA" id="ARBA00023401"/>
    </source>
</evidence>
<evidence type="ECO:0000256" key="56">
    <source>
        <dbReference type="ARBA" id="ARBA00048650"/>
    </source>
</evidence>
<dbReference type="SUPFAM" id="SSF52151">
    <property type="entry name" value="FabD/lysophospholipase-like"/>
    <property type="match status" value="1"/>
</dbReference>
<comment type="catalytic activity">
    <reaction evidence="57">
        <text>holo-[ACP] + acetyl-CoA = acetyl-[ACP] + CoA</text>
        <dbReference type="Rhea" id="RHEA:41788"/>
        <dbReference type="Rhea" id="RHEA-COMP:9621"/>
        <dbReference type="Rhea" id="RHEA-COMP:9685"/>
        <dbReference type="ChEBI" id="CHEBI:57287"/>
        <dbReference type="ChEBI" id="CHEBI:57288"/>
        <dbReference type="ChEBI" id="CHEBI:64479"/>
        <dbReference type="ChEBI" id="CHEBI:78446"/>
        <dbReference type="EC" id="2.3.1.38"/>
    </reaction>
    <physiologicalReaction direction="left-to-right" evidence="57">
        <dbReference type="Rhea" id="RHEA:41789"/>
    </physiologicalReaction>
</comment>
<comment type="catalytic activity">
    <reaction evidence="29">
        <text>(3R)-hydroxyhexanoyl-[ACP] = (2E)-hexenoyl-[ACP] + H2O</text>
        <dbReference type="Rhea" id="RHEA:41828"/>
        <dbReference type="Rhea" id="RHEA-COMP:9630"/>
        <dbReference type="Rhea" id="RHEA-COMP:9631"/>
        <dbReference type="ChEBI" id="CHEBI:15377"/>
        <dbReference type="ChEBI" id="CHEBI:78457"/>
        <dbReference type="ChEBI" id="CHEBI:78458"/>
    </reaction>
    <physiologicalReaction direction="left-to-right" evidence="29">
        <dbReference type="Rhea" id="RHEA:41829"/>
    </physiologicalReaction>
</comment>
<dbReference type="FunFam" id="3.40.50.1820:FF:000059">
    <property type="entry name" value="Fatty acid synthase"/>
    <property type="match status" value="1"/>
</dbReference>
<evidence type="ECO:0000313" key="74">
    <source>
        <dbReference type="EMBL" id="KAJ8793095.1"/>
    </source>
</evidence>
<evidence type="ECO:0000256" key="49">
    <source>
        <dbReference type="ARBA" id="ARBA00048051"/>
    </source>
</evidence>
<evidence type="ECO:0000256" key="31">
    <source>
        <dbReference type="ARBA" id="ARBA00023394"/>
    </source>
</evidence>
<evidence type="ECO:0000256" key="59">
    <source>
        <dbReference type="ARBA" id="ARBA00048935"/>
    </source>
</evidence>
<evidence type="ECO:0000256" key="64">
    <source>
        <dbReference type="ARBA" id="ARBA00049414"/>
    </source>
</evidence>
<dbReference type="InterPro" id="IPR036291">
    <property type="entry name" value="NAD(P)-bd_dom_sf"/>
</dbReference>
<name>A0AB34HQE2_ESCRO</name>
<dbReference type="Pfam" id="PF00109">
    <property type="entry name" value="ketoacyl-synt"/>
    <property type="match status" value="1"/>
</dbReference>
<dbReference type="InterPro" id="IPR001031">
    <property type="entry name" value="Thioesterase"/>
</dbReference>
<evidence type="ECO:0000256" key="66">
    <source>
        <dbReference type="ARBA" id="ARBA00049449"/>
    </source>
</evidence>
<dbReference type="InterPro" id="IPR016036">
    <property type="entry name" value="Malonyl_transacylase_ACP-bd"/>
</dbReference>
<evidence type="ECO:0000256" key="39">
    <source>
        <dbReference type="ARBA" id="ARBA00047394"/>
    </source>
</evidence>
<comment type="catalytic activity">
    <reaction evidence="68">
        <text>octanoyl-[ACP] + malonyl-[ACP] + H(+) = 3-oxodecanoyl-[ACP] + holo-[ACP] + CO2</text>
        <dbReference type="Rhea" id="RHEA:41852"/>
        <dbReference type="Rhea" id="RHEA-COMP:9623"/>
        <dbReference type="Rhea" id="RHEA-COMP:9636"/>
        <dbReference type="Rhea" id="RHEA-COMP:9637"/>
        <dbReference type="Rhea" id="RHEA-COMP:9685"/>
        <dbReference type="ChEBI" id="CHEBI:15378"/>
        <dbReference type="ChEBI" id="CHEBI:16526"/>
        <dbReference type="ChEBI" id="CHEBI:64479"/>
        <dbReference type="ChEBI" id="CHEBI:78449"/>
        <dbReference type="ChEBI" id="CHEBI:78463"/>
        <dbReference type="ChEBI" id="CHEBI:78464"/>
    </reaction>
    <physiologicalReaction direction="left-to-right" evidence="68">
        <dbReference type="Rhea" id="RHEA:41853"/>
    </physiologicalReaction>
</comment>
<reference evidence="74 75" key="1">
    <citation type="submission" date="2022-11" db="EMBL/GenBank/DDBJ databases">
        <title>Whole genome sequence of Eschrichtius robustus ER-17-0199.</title>
        <authorList>
            <person name="Bruniche-Olsen A."/>
            <person name="Black A.N."/>
            <person name="Fields C.J."/>
            <person name="Walden K."/>
            <person name="Dewoody J.A."/>
        </authorList>
    </citation>
    <scope>NUCLEOTIDE SEQUENCE [LARGE SCALE GENOMIC DNA]</scope>
    <source>
        <strain evidence="74">ER-17-0199</strain>
        <tissue evidence="74">Blubber</tissue>
    </source>
</reference>
<dbReference type="SMART" id="SM00827">
    <property type="entry name" value="PKS_AT"/>
    <property type="match status" value="1"/>
</dbReference>
<keyword evidence="22" id="KW-0520">NAD</keyword>
<evidence type="ECO:0000256" key="3">
    <source>
        <dbReference type="ARBA" id="ARBA00012480"/>
    </source>
</evidence>
<dbReference type="InterPro" id="IPR049900">
    <property type="entry name" value="PKS_mFAS_DH"/>
</dbReference>
<evidence type="ECO:0000256" key="1">
    <source>
        <dbReference type="ARBA" id="ARBA00005194"/>
    </source>
</evidence>
<evidence type="ECO:0000256" key="19">
    <source>
        <dbReference type="ARBA" id="ARBA00022898"/>
    </source>
</evidence>
<evidence type="ECO:0000256" key="44">
    <source>
        <dbReference type="ARBA" id="ARBA00047578"/>
    </source>
</evidence>
<evidence type="ECO:0000256" key="9">
    <source>
        <dbReference type="ARBA" id="ARBA00013258"/>
    </source>
</evidence>
<evidence type="ECO:0000256" key="30">
    <source>
        <dbReference type="ARBA" id="ARBA00023388"/>
    </source>
</evidence>
<comment type="catalytic activity">
    <reaction evidence="53">
        <text>(2E)-octenoyl-[ACP] + NADPH + H(+) = octanoyl-[ACP] + NADP(+)</text>
        <dbReference type="Rhea" id="RHEA:41848"/>
        <dbReference type="Rhea" id="RHEA-COMP:9635"/>
        <dbReference type="Rhea" id="RHEA-COMP:9636"/>
        <dbReference type="ChEBI" id="CHEBI:15378"/>
        <dbReference type="ChEBI" id="CHEBI:57783"/>
        <dbReference type="ChEBI" id="CHEBI:58349"/>
        <dbReference type="ChEBI" id="CHEBI:78462"/>
        <dbReference type="ChEBI" id="CHEBI:78463"/>
    </reaction>
    <physiologicalReaction direction="left-to-right" evidence="53">
        <dbReference type="Rhea" id="RHEA:41849"/>
    </physiologicalReaction>
</comment>
<dbReference type="Gene3D" id="1.10.1200.10">
    <property type="entry name" value="ACP-like"/>
    <property type="match status" value="1"/>
</dbReference>
<comment type="caution">
    <text evidence="74">The sequence shown here is derived from an EMBL/GenBank/DDBJ whole genome shotgun (WGS) entry which is preliminary data.</text>
</comment>
<comment type="function">
    <text evidence="36">Fatty acid synthetase is a multifunctional enzyme that catalyzes the de novo biosynthesis of long-chain saturated fatty acids starting from acetyl-CoA and malonyl-CoA in the presence of NADPH. This multifunctional protein contains 7 catalytic activities and a site for the binding of the prosthetic group 4'-phosphopantetheine of the acyl carrier protein ([ACP]) domain.</text>
</comment>
<dbReference type="SUPFAM" id="SSF53901">
    <property type="entry name" value="Thiolase-like"/>
    <property type="match status" value="1"/>
</dbReference>
<evidence type="ECO:0000256" key="41">
    <source>
        <dbReference type="ARBA" id="ARBA00047440"/>
    </source>
</evidence>
<evidence type="ECO:0000256" key="47">
    <source>
        <dbReference type="ARBA" id="ARBA00047953"/>
    </source>
</evidence>
<dbReference type="PROSITE" id="PS00606">
    <property type="entry name" value="KS3_1"/>
    <property type="match status" value="1"/>
</dbReference>
<dbReference type="InterPro" id="IPR049552">
    <property type="entry name" value="PKS_DH_N"/>
</dbReference>
<evidence type="ECO:0000256" key="65">
    <source>
        <dbReference type="ARBA" id="ARBA00049422"/>
    </source>
</evidence>
<dbReference type="SMART" id="SM00829">
    <property type="entry name" value="PKS_ER"/>
    <property type="match status" value="1"/>
</dbReference>
<comment type="catalytic activity">
    <reaction evidence="55">
        <text>3-oxohexanoyl-[ACP] + NADPH + H(+) = (3R)-hydroxyhexanoyl-[ACP] + NADP(+)</text>
        <dbReference type="Rhea" id="RHEA:41824"/>
        <dbReference type="Rhea" id="RHEA-COMP:9629"/>
        <dbReference type="Rhea" id="RHEA-COMP:9630"/>
        <dbReference type="ChEBI" id="CHEBI:15378"/>
        <dbReference type="ChEBI" id="CHEBI:57783"/>
        <dbReference type="ChEBI" id="CHEBI:58349"/>
        <dbReference type="ChEBI" id="CHEBI:78456"/>
        <dbReference type="ChEBI" id="CHEBI:78457"/>
    </reaction>
    <physiologicalReaction direction="left-to-right" evidence="55">
        <dbReference type="Rhea" id="RHEA:41825"/>
    </physiologicalReaction>
</comment>
<dbReference type="SUPFAM" id="SSF47336">
    <property type="entry name" value="ACP-like"/>
    <property type="match status" value="1"/>
</dbReference>
<dbReference type="InterPro" id="IPR032821">
    <property type="entry name" value="PKS_assoc"/>
</dbReference>
<dbReference type="InterPro" id="IPR036736">
    <property type="entry name" value="ACP-like_sf"/>
</dbReference>
<feature type="active site" description="Proton acceptor; for dehydratase activity" evidence="69">
    <location>
        <position position="1040"/>
    </location>
</feature>
<dbReference type="InterPro" id="IPR042104">
    <property type="entry name" value="PKS_dehydratase_sf"/>
</dbReference>
<evidence type="ECO:0000256" key="55">
    <source>
        <dbReference type="ARBA" id="ARBA00048571"/>
    </source>
</evidence>
<comment type="catalytic activity">
    <reaction evidence="39">
        <text>hexanoyl-[ACP] + malonyl-[ACP] + H(+) = 3-oxooctanoyl-[ACP] + holo-[ACP] + CO2</text>
        <dbReference type="Rhea" id="RHEA:41836"/>
        <dbReference type="Rhea" id="RHEA-COMP:9623"/>
        <dbReference type="Rhea" id="RHEA-COMP:9632"/>
        <dbReference type="Rhea" id="RHEA-COMP:9633"/>
        <dbReference type="Rhea" id="RHEA-COMP:9685"/>
        <dbReference type="ChEBI" id="CHEBI:15378"/>
        <dbReference type="ChEBI" id="CHEBI:16526"/>
        <dbReference type="ChEBI" id="CHEBI:64479"/>
        <dbReference type="ChEBI" id="CHEBI:78449"/>
        <dbReference type="ChEBI" id="CHEBI:78459"/>
        <dbReference type="ChEBI" id="CHEBI:78460"/>
    </reaction>
    <physiologicalReaction direction="left-to-right" evidence="39">
        <dbReference type="Rhea" id="RHEA:41837"/>
    </physiologicalReaction>
</comment>